<keyword evidence="5 10" id="KW-1133">Transmembrane helix</keyword>
<feature type="compositionally biased region" description="Polar residues" evidence="9">
    <location>
        <begin position="883"/>
        <end position="898"/>
    </location>
</feature>
<keyword evidence="2" id="KW-0813">Transport</keyword>
<feature type="compositionally biased region" description="Low complexity" evidence="9">
    <location>
        <begin position="860"/>
        <end position="870"/>
    </location>
</feature>
<feature type="region of interest" description="Disordered" evidence="9">
    <location>
        <begin position="644"/>
        <end position="719"/>
    </location>
</feature>
<organism evidence="11 12">
    <name type="scientific">Limulus polyphemus</name>
    <name type="common">Atlantic horseshoe crab</name>
    <dbReference type="NCBI Taxonomy" id="6850"/>
    <lineage>
        <taxon>Eukaryota</taxon>
        <taxon>Metazoa</taxon>
        <taxon>Ecdysozoa</taxon>
        <taxon>Arthropoda</taxon>
        <taxon>Chelicerata</taxon>
        <taxon>Merostomata</taxon>
        <taxon>Xiphosura</taxon>
        <taxon>Limulidae</taxon>
        <taxon>Limulus</taxon>
    </lineage>
</organism>
<dbReference type="SUPFAM" id="SSF81340">
    <property type="entry name" value="Clc chloride channel"/>
    <property type="match status" value="1"/>
</dbReference>
<feature type="transmembrane region" description="Helical" evidence="10">
    <location>
        <begin position="273"/>
        <end position="294"/>
    </location>
</feature>
<feature type="transmembrane region" description="Helical" evidence="10">
    <location>
        <begin position="238"/>
        <end position="261"/>
    </location>
</feature>
<proteinExistence type="predicted"/>
<protein>
    <submittedName>
        <fullName evidence="12">Chloride channel protein 2-like</fullName>
    </submittedName>
</protein>
<dbReference type="CDD" id="cd03683">
    <property type="entry name" value="ClC_1_like"/>
    <property type="match status" value="1"/>
</dbReference>
<reference evidence="12" key="1">
    <citation type="submission" date="2025-08" db="UniProtKB">
        <authorList>
            <consortium name="RefSeq"/>
        </authorList>
    </citation>
    <scope>IDENTIFICATION</scope>
    <source>
        <tissue evidence="12">Muscle</tissue>
    </source>
</reference>
<evidence type="ECO:0000256" key="2">
    <source>
        <dbReference type="ARBA" id="ARBA00022448"/>
    </source>
</evidence>
<dbReference type="Pfam" id="PF00654">
    <property type="entry name" value="Voltage_CLC"/>
    <property type="match status" value="1"/>
</dbReference>
<dbReference type="PRINTS" id="PR00762">
    <property type="entry name" value="CLCHANNEL"/>
</dbReference>
<evidence type="ECO:0000256" key="10">
    <source>
        <dbReference type="SAM" id="Phobius"/>
    </source>
</evidence>
<feature type="compositionally biased region" description="Polar residues" evidence="9">
    <location>
        <begin position="747"/>
        <end position="757"/>
    </location>
</feature>
<keyword evidence="11" id="KW-1185">Reference proteome</keyword>
<feature type="transmembrane region" description="Helical" evidence="10">
    <location>
        <begin position="458"/>
        <end position="477"/>
    </location>
</feature>
<evidence type="ECO:0000256" key="1">
    <source>
        <dbReference type="ARBA" id="ARBA00004141"/>
    </source>
</evidence>
<dbReference type="Proteomes" id="UP000694941">
    <property type="component" value="Unplaced"/>
</dbReference>
<evidence type="ECO:0000256" key="6">
    <source>
        <dbReference type="ARBA" id="ARBA00023065"/>
    </source>
</evidence>
<dbReference type="PANTHER" id="PTHR45720">
    <property type="entry name" value="CHLORIDE CHANNEL PROTEIN 2"/>
    <property type="match status" value="1"/>
</dbReference>
<keyword evidence="8" id="KW-0868">Chloride</keyword>
<evidence type="ECO:0000256" key="5">
    <source>
        <dbReference type="ARBA" id="ARBA00022989"/>
    </source>
</evidence>
<dbReference type="GeneID" id="106457023"/>
<dbReference type="InterPro" id="IPR014743">
    <property type="entry name" value="Cl-channel_core"/>
</dbReference>
<dbReference type="SUPFAM" id="SSF54631">
    <property type="entry name" value="CBS-domain pair"/>
    <property type="match status" value="1"/>
</dbReference>
<evidence type="ECO:0000313" key="12">
    <source>
        <dbReference type="RefSeq" id="XP_013771861.1"/>
    </source>
</evidence>
<feature type="transmembrane region" description="Helical" evidence="10">
    <location>
        <begin position="362"/>
        <end position="386"/>
    </location>
</feature>
<evidence type="ECO:0000256" key="7">
    <source>
        <dbReference type="ARBA" id="ARBA00023136"/>
    </source>
</evidence>
<dbReference type="InterPro" id="IPR001807">
    <property type="entry name" value="ClC"/>
</dbReference>
<dbReference type="PANTHER" id="PTHR45720:SF10">
    <property type="entry name" value="CHLORIDE CHANNEL PROTEIN 2"/>
    <property type="match status" value="1"/>
</dbReference>
<dbReference type="Gene3D" id="1.10.3080.10">
    <property type="entry name" value="Clc chloride channel"/>
    <property type="match status" value="1"/>
</dbReference>
<keyword evidence="6" id="KW-0406">Ion transport</keyword>
<sequence>MLTMGEEGRNDQNALGYEHTLMFGCYREDLGEFAKLEARRLKSLEKLSRKQDKLRQHELKPYRRQWQRKCIGHLSTVWQHTFAKLGEDWVFLALLGIISSLLSFVMDYGIAICQKARIWLYRDLTHHPAQQYLAWLAFPLFLILFSSGVVHVVAPQAIGSGIPEMKTVLRGVVLKEYLTFRTLVSKMVGLTASLGSGMPLGKEGPFVHVASIVATLLSKLVTSFKGIYENESRTSEMLAAACAVGVACSFAAPIGGVLFSIEVTSVFFAVRNYWRGFFAACCGAMVWRLLAVWFKDEETITALFKTNFRADFPFDPQELVAFSIVGIFCGFAGALFVWFHRQIVHFNRRHKRMNTFLQKNRFLYPAVVTTVIASLSFPLGLGQFMAAELTTHDQVMELFSNTTWSGTNPEVDEAIIISHWSTPYTNIYVNLVIYVVMTFLTTAWAATIPVPAGVFIPVFKMGAAFGRLVGECMAIWFPQGVRIGNTVSSVMPGGYAVVGAAALSGSVTHTISTSVIVFELTGQMSHILPVILAVLISNAIAQCLQPSIYDSIIKIKKLPYLPPILSVSSEAHSVYVEDIMIREITYVWQGVTYRDLRQILKLNRRLQSFPLVDSPESMILLGSITRIELLMRINHHLGRKRRLREAAKQLSVDDTSRKSTPREQRKTSRFQVIPVTGSGRPSPKGSPPPSPTMTPKSPKKSILKPSPMQSPYSTITSQDSRLRQAFEAVFKKSLTLQDANSGDKSDGSGPTTPNVQKRVQLPKERIIDMSPEEQLAWEENQLSQPVDFTKCHIDPSPFQLVEKTSLIKVHSLFSMLGLNHAYVTAIGRLIGVVALKEVRQAIENLHSGMFNRVVEAENGTTSSEPPSETQSESEDCPEHNTNAEHSNGSTASRKASIV</sequence>
<keyword evidence="7 10" id="KW-0472">Membrane</keyword>
<evidence type="ECO:0000256" key="3">
    <source>
        <dbReference type="ARBA" id="ARBA00022692"/>
    </source>
</evidence>
<accession>A0ABM1AZR7</accession>
<feature type="compositionally biased region" description="Basic and acidic residues" evidence="9">
    <location>
        <begin position="654"/>
        <end position="666"/>
    </location>
</feature>
<dbReference type="RefSeq" id="XP_013771861.1">
    <property type="nucleotide sequence ID" value="XM_013916407.2"/>
</dbReference>
<feature type="transmembrane region" description="Helical" evidence="10">
    <location>
        <begin position="427"/>
        <end position="446"/>
    </location>
</feature>
<feature type="compositionally biased region" description="Polar residues" evidence="9">
    <location>
        <begin position="709"/>
        <end position="719"/>
    </location>
</feature>
<comment type="subcellular location">
    <subcellularLocation>
        <location evidence="1">Membrane</location>
        <topology evidence="1">Multi-pass membrane protein</topology>
    </subcellularLocation>
</comment>
<evidence type="ECO:0000256" key="8">
    <source>
        <dbReference type="ARBA" id="ARBA00023214"/>
    </source>
</evidence>
<dbReference type="InterPro" id="IPR046342">
    <property type="entry name" value="CBS_dom_sf"/>
</dbReference>
<dbReference type="Gene3D" id="3.10.580.10">
    <property type="entry name" value="CBS-domain"/>
    <property type="match status" value="2"/>
</dbReference>
<keyword evidence="3 10" id="KW-0812">Transmembrane</keyword>
<feature type="transmembrane region" description="Helical" evidence="10">
    <location>
        <begin position="319"/>
        <end position="341"/>
    </location>
</feature>
<dbReference type="InterPro" id="IPR050970">
    <property type="entry name" value="Cl_channel_volt-gated"/>
</dbReference>
<evidence type="ECO:0000256" key="9">
    <source>
        <dbReference type="SAM" id="MobiDB-lite"/>
    </source>
</evidence>
<feature type="transmembrane region" description="Helical" evidence="10">
    <location>
        <begin position="89"/>
        <end position="111"/>
    </location>
</feature>
<keyword evidence="4" id="KW-0677">Repeat</keyword>
<feature type="transmembrane region" description="Helical" evidence="10">
    <location>
        <begin position="132"/>
        <end position="154"/>
    </location>
</feature>
<evidence type="ECO:0000313" key="11">
    <source>
        <dbReference type="Proteomes" id="UP000694941"/>
    </source>
</evidence>
<name>A0ABM1AZR7_LIMPO</name>
<feature type="transmembrane region" description="Helical" evidence="10">
    <location>
        <begin position="497"/>
        <end position="518"/>
    </location>
</feature>
<feature type="region of interest" description="Disordered" evidence="9">
    <location>
        <begin position="856"/>
        <end position="898"/>
    </location>
</feature>
<feature type="region of interest" description="Disordered" evidence="9">
    <location>
        <begin position="737"/>
        <end position="759"/>
    </location>
</feature>
<evidence type="ECO:0000256" key="4">
    <source>
        <dbReference type="ARBA" id="ARBA00022737"/>
    </source>
</evidence>
<feature type="transmembrane region" description="Helical" evidence="10">
    <location>
        <begin position="530"/>
        <end position="549"/>
    </location>
</feature>
<gene>
    <name evidence="12" type="primary">LOC106457023</name>
</gene>